<dbReference type="PANTHER" id="PTHR43667:SF1">
    <property type="entry name" value="CYCLOPROPANE-FATTY-ACYL-PHOSPHOLIPID SYNTHASE"/>
    <property type="match status" value="1"/>
</dbReference>
<dbReference type="Gene3D" id="3.40.50.150">
    <property type="entry name" value="Vaccinia Virus protein VP39"/>
    <property type="match status" value="1"/>
</dbReference>
<evidence type="ECO:0000256" key="3">
    <source>
        <dbReference type="ARBA" id="ARBA00022679"/>
    </source>
</evidence>
<gene>
    <name evidence="7" type="ORF">BJ983_001673</name>
</gene>
<keyword evidence="2 7" id="KW-0489">Methyltransferase</keyword>
<dbReference type="PIRSF" id="PIRSF003085">
    <property type="entry name" value="CMAS"/>
    <property type="match status" value="1"/>
</dbReference>
<dbReference type="InterPro" id="IPR029063">
    <property type="entry name" value="SAM-dependent_MTases_sf"/>
</dbReference>
<dbReference type="EC" id="2.1.1.79" evidence="7"/>
<comment type="caution">
    <text evidence="7">The sequence shown here is derived from an EMBL/GenBank/DDBJ whole genome shotgun (WGS) entry which is preliminary data.</text>
</comment>
<dbReference type="Pfam" id="PF02353">
    <property type="entry name" value="CMAS"/>
    <property type="match status" value="1"/>
</dbReference>
<evidence type="ECO:0000256" key="6">
    <source>
        <dbReference type="PIRSR" id="PIRSR003085-1"/>
    </source>
</evidence>
<dbReference type="GO" id="GO:0008610">
    <property type="term" value="P:lipid biosynthetic process"/>
    <property type="evidence" value="ECO:0007669"/>
    <property type="project" value="InterPro"/>
</dbReference>
<dbReference type="PANTHER" id="PTHR43667">
    <property type="entry name" value="CYCLOPROPANE-FATTY-ACYL-PHOSPHOLIPID SYNTHASE"/>
    <property type="match status" value="1"/>
</dbReference>
<dbReference type="Proteomes" id="UP000535890">
    <property type="component" value="Unassembled WGS sequence"/>
</dbReference>
<evidence type="ECO:0000313" key="7">
    <source>
        <dbReference type="EMBL" id="NYD35571.1"/>
    </source>
</evidence>
<dbReference type="AlphaFoldDB" id="A0A7Y9J538"/>
<dbReference type="GO" id="GO:0032259">
    <property type="term" value="P:methylation"/>
    <property type="evidence" value="ECO:0007669"/>
    <property type="project" value="UniProtKB-KW"/>
</dbReference>
<sequence length="416" mass="45759">MSAPAVAGLFRPVLGADAPITVKAYDGSVSRPAGGDSVATVDVRSETALAYLASSPNSLGLARAFVSGHLDVDGDLYTALTAISELTISDVSPRTLAEMALRLAPIRLRHRNLAPPPQEHRQHGWLHSRSRDAEAIAHHYDVSNRFYEMVLGPSMAYTCAAYPSETATLEEAQFAKHALVADKLALRPGMRMLDVGCGWGQMSMHAAEHHGVQALGVTLSRDQALWAQKEVARRGLSDLVEIRHGDYRDVAETEFDAVASIGLTEHIGRAQLKNYFSFLYSKLRTGGRLLNHCITRPDAHHRAHADPFIDRYVFPDGELLPIGYLVSRMNGAGFEIRHEENLREHYSKTLMAWTANLEANWDECVAEAGEGSARVWKLYMPACAVGFDLNNIQLHQVLGVKLDDQGRSGFPLRPAY</sequence>
<keyword evidence="4" id="KW-0949">S-adenosyl-L-methionine</keyword>
<protein>
    <submittedName>
        <fullName evidence="7">Cyclopropane-fatty-acyl-phospholipid synthase</fullName>
        <ecNumber evidence="7">2.1.1.79</ecNumber>
    </submittedName>
</protein>
<reference evidence="7 8" key="1">
    <citation type="submission" date="2020-07" db="EMBL/GenBank/DDBJ databases">
        <title>Sequencing the genomes of 1000 actinobacteria strains.</title>
        <authorList>
            <person name="Klenk H.-P."/>
        </authorList>
    </citation>
    <scope>NUCLEOTIDE SEQUENCE [LARGE SCALE GENOMIC DNA]</scope>
    <source>
        <strain evidence="7 8">DSM 45772</strain>
    </source>
</reference>
<name>A0A7Y9J538_9PSEU</name>
<accession>A0A7Y9J538</accession>
<evidence type="ECO:0000256" key="2">
    <source>
        <dbReference type="ARBA" id="ARBA00022603"/>
    </source>
</evidence>
<keyword evidence="8" id="KW-1185">Reference proteome</keyword>
<comment type="similarity">
    <text evidence="1">Belongs to the CFA/CMAS family.</text>
</comment>
<dbReference type="EMBL" id="JACCBN010000001">
    <property type="protein sequence ID" value="NYD35571.1"/>
    <property type="molecule type" value="Genomic_DNA"/>
</dbReference>
<dbReference type="InterPro" id="IPR003333">
    <property type="entry name" value="CMAS"/>
</dbReference>
<evidence type="ECO:0000256" key="5">
    <source>
        <dbReference type="ARBA" id="ARBA00023098"/>
    </source>
</evidence>
<dbReference type="CDD" id="cd02440">
    <property type="entry name" value="AdoMet_MTases"/>
    <property type="match status" value="1"/>
</dbReference>
<evidence type="ECO:0000313" key="8">
    <source>
        <dbReference type="Proteomes" id="UP000535890"/>
    </source>
</evidence>
<dbReference type="InterPro" id="IPR050723">
    <property type="entry name" value="CFA/CMAS"/>
</dbReference>
<proteinExistence type="inferred from homology"/>
<keyword evidence="5" id="KW-0443">Lipid metabolism</keyword>
<dbReference type="GO" id="GO:0008825">
    <property type="term" value="F:cyclopropane-fatty-acyl-phospholipid synthase activity"/>
    <property type="evidence" value="ECO:0007669"/>
    <property type="project" value="UniProtKB-EC"/>
</dbReference>
<evidence type="ECO:0000256" key="1">
    <source>
        <dbReference type="ARBA" id="ARBA00010815"/>
    </source>
</evidence>
<dbReference type="RefSeq" id="WP_179793387.1">
    <property type="nucleotide sequence ID" value="NZ_BAABHP010000017.1"/>
</dbReference>
<keyword evidence="3 7" id="KW-0808">Transferase</keyword>
<evidence type="ECO:0000256" key="4">
    <source>
        <dbReference type="ARBA" id="ARBA00022691"/>
    </source>
</evidence>
<organism evidence="7 8">
    <name type="scientific">Actinomycetospora corticicola</name>
    <dbReference type="NCBI Taxonomy" id="663602"/>
    <lineage>
        <taxon>Bacteria</taxon>
        <taxon>Bacillati</taxon>
        <taxon>Actinomycetota</taxon>
        <taxon>Actinomycetes</taxon>
        <taxon>Pseudonocardiales</taxon>
        <taxon>Pseudonocardiaceae</taxon>
        <taxon>Actinomycetospora</taxon>
    </lineage>
</organism>
<feature type="active site" evidence="6">
    <location>
        <position position="383"/>
    </location>
</feature>
<dbReference type="SUPFAM" id="SSF53335">
    <property type="entry name" value="S-adenosyl-L-methionine-dependent methyltransferases"/>
    <property type="match status" value="1"/>
</dbReference>